<reference evidence="8 9" key="1">
    <citation type="submission" date="2017-11" db="EMBL/GenBank/DDBJ databases">
        <title>Draft Genome Sequence of Lactobacillus curieae NBRC 111893 isolated from Koso, a Japanese sugar-Vegetable Fermented Beverage.</title>
        <authorList>
            <person name="Chiou T.Y."/>
            <person name="Oshima K."/>
            <person name="Suda W."/>
            <person name="Hattori M."/>
            <person name="Takahashi T."/>
        </authorList>
    </citation>
    <scope>NUCLEOTIDE SEQUENCE [LARGE SCALE GENOMIC DNA]</scope>
    <source>
        <strain evidence="8 9">NBRC111893</strain>
    </source>
</reference>
<dbReference type="EMBL" id="BEXA01000001">
    <property type="protein sequence ID" value="GAY72131.1"/>
    <property type="molecule type" value="Genomic_DNA"/>
</dbReference>
<dbReference type="GO" id="GO:0004324">
    <property type="term" value="F:ferredoxin-NADP+ reductase activity"/>
    <property type="evidence" value="ECO:0007669"/>
    <property type="project" value="UniProtKB-UniRule"/>
</dbReference>
<accession>A0A401FIP5</accession>
<organism evidence="8 9">
    <name type="scientific">Lentilactobacillus kosonis</name>
    <dbReference type="NCBI Taxonomy" id="2810561"/>
    <lineage>
        <taxon>Bacteria</taxon>
        <taxon>Bacillati</taxon>
        <taxon>Bacillota</taxon>
        <taxon>Bacilli</taxon>
        <taxon>Lactobacillales</taxon>
        <taxon>Lactobacillaceae</taxon>
        <taxon>Lentilactobacillus</taxon>
    </lineage>
</organism>
<dbReference type="SUPFAM" id="SSF51905">
    <property type="entry name" value="FAD/NAD(P)-binding domain"/>
    <property type="match status" value="1"/>
</dbReference>
<keyword evidence="3 6" id="KW-0274">FAD</keyword>
<keyword evidence="9" id="KW-1185">Reference proteome</keyword>
<dbReference type="Gene3D" id="3.50.50.60">
    <property type="entry name" value="FAD/NAD(P)-binding domain"/>
    <property type="match status" value="2"/>
</dbReference>
<keyword evidence="4 6" id="KW-0521">NADP</keyword>
<comment type="similarity">
    <text evidence="6">Belongs to the ferredoxin--NADP reductase type 2 family.</text>
</comment>
<dbReference type="OrthoDB" id="9806179at2"/>
<evidence type="ECO:0000256" key="6">
    <source>
        <dbReference type="HAMAP-Rule" id="MF_01685"/>
    </source>
</evidence>
<dbReference type="PRINTS" id="PR00469">
    <property type="entry name" value="PNDRDTASEII"/>
</dbReference>
<comment type="caution">
    <text evidence="8">The sequence shown here is derived from an EMBL/GenBank/DDBJ whole genome shotgun (WGS) entry which is preliminary data.</text>
</comment>
<dbReference type="STRING" id="1138822.PL11_002405"/>
<evidence type="ECO:0000256" key="4">
    <source>
        <dbReference type="ARBA" id="ARBA00022857"/>
    </source>
</evidence>
<comment type="cofactor">
    <cofactor evidence="6">
        <name>FAD</name>
        <dbReference type="ChEBI" id="CHEBI:57692"/>
    </cofactor>
    <text evidence="6">Binds 1 FAD per subunit.</text>
</comment>
<dbReference type="Proteomes" id="UP000286974">
    <property type="component" value="Unassembled WGS sequence"/>
</dbReference>
<evidence type="ECO:0000256" key="5">
    <source>
        <dbReference type="ARBA" id="ARBA00023002"/>
    </source>
</evidence>
<dbReference type="GO" id="GO:0050660">
    <property type="term" value="F:flavin adenine dinucleotide binding"/>
    <property type="evidence" value="ECO:0007669"/>
    <property type="project" value="UniProtKB-UniRule"/>
</dbReference>
<protein>
    <recommendedName>
        <fullName evidence="6">Ferredoxin--NADP reductase</fullName>
        <shortName evidence="6">FNR</shortName>
        <shortName evidence="6">Fd-NADP(+) reductase</shortName>
        <ecNumber evidence="6">1.18.1.2</ecNumber>
    </recommendedName>
</protein>
<dbReference type="AlphaFoldDB" id="A0A401FIP5"/>
<name>A0A401FIP5_9LACO</name>
<feature type="binding site" evidence="6">
    <location>
        <position position="89"/>
    </location>
    <ligand>
        <name>FAD</name>
        <dbReference type="ChEBI" id="CHEBI:57692"/>
    </ligand>
</feature>
<comment type="subunit">
    <text evidence="1 6">Homodimer.</text>
</comment>
<feature type="binding site" evidence="6">
    <location>
        <position position="44"/>
    </location>
    <ligand>
        <name>FAD</name>
        <dbReference type="ChEBI" id="CHEBI:57692"/>
    </ligand>
</feature>
<dbReference type="HAMAP" id="MF_01685">
    <property type="entry name" value="FENR2"/>
    <property type="match status" value="1"/>
</dbReference>
<gene>
    <name evidence="8" type="ORF">NBRC111893_277</name>
</gene>
<evidence type="ECO:0000256" key="3">
    <source>
        <dbReference type="ARBA" id="ARBA00022827"/>
    </source>
</evidence>
<dbReference type="InterPro" id="IPR036188">
    <property type="entry name" value="FAD/NAD-bd_sf"/>
</dbReference>
<keyword evidence="5 6" id="KW-0560">Oxidoreductase</keyword>
<keyword evidence="2 6" id="KW-0285">Flavoprotein</keyword>
<evidence type="ECO:0000313" key="9">
    <source>
        <dbReference type="Proteomes" id="UP000286974"/>
    </source>
</evidence>
<proteinExistence type="inferred from homology"/>
<dbReference type="EC" id="1.18.1.2" evidence="6"/>
<dbReference type="InterPro" id="IPR023753">
    <property type="entry name" value="FAD/NAD-binding_dom"/>
</dbReference>
<evidence type="ECO:0000256" key="1">
    <source>
        <dbReference type="ARBA" id="ARBA00011738"/>
    </source>
</evidence>
<feature type="binding site" evidence="6">
    <location>
        <position position="49"/>
    </location>
    <ligand>
        <name>FAD</name>
        <dbReference type="ChEBI" id="CHEBI:57692"/>
    </ligand>
</feature>
<evidence type="ECO:0000259" key="7">
    <source>
        <dbReference type="Pfam" id="PF07992"/>
    </source>
</evidence>
<feature type="binding site" evidence="6">
    <location>
        <position position="122"/>
    </location>
    <ligand>
        <name>FAD</name>
        <dbReference type="ChEBI" id="CHEBI:57692"/>
    </ligand>
</feature>
<feature type="binding site" evidence="6">
    <location>
        <position position="285"/>
    </location>
    <ligand>
        <name>FAD</name>
        <dbReference type="ChEBI" id="CHEBI:57692"/>
    </ligand>
</feature>
<sequence>MNNDEVYDITIIGGGPAGMFAGFYAGLRNAKTQIIESLAELGGQVATLYPEKTILDVAGYPQIKGRELIAQLEQQLQTVATEVKLNTTVQNIKQVGDAFEVITNNGMTVSKSIIIATGVGAFNPRKLAVDNSDEFEGTNLFYSVKDLDHFKNRTVLVAGGGDAAIDEALLIESVAKQVYLLHRRDKFRAMEHSVDLLTESTVETVTPYLISELASEGDQVKITAKKMKSDEEMSMVVDDIVVNYGFIAQDDALSGWEVHPEGSRGKIHSGVSGITNIKNVFTIGDVADYETKQALIATGFGEAPLAVNEAMRSIYPDRRGPVHSTSIKR</sequence>
<feature type="binding site" evidence="6">
    <location>
        <position position="36"/>
    </location>
    <ligand>
        <name>FAD</name>
        <dbReference type="ChEBI" id="CHEBI:57692"/>
    </ligand>
</feature>
<dbReference type="InterPro" id="IPR022890">
    <property type="entry name" value="Fd--NADP_Rdtase_type_2"/>
</dbReference>
<dbReference type="InterPro" id="IPR050097">
    <property type="entry name" value="Ferredoxin-NADP_redctase_2"/>
</dbReference>
<comment type="catalytic activity">
    <reaction evidence="6">
        <text>2 reduced [2Fe-2S]-[ferredoxin] + NADP(+) + H(+) = 2 oxidized [2Fe-2S]-[ferredoxin] + NADPH</text>
        <dbReference type="Rhea" id="RHEA:20125"/>
        <dbReference type="Rhea" id="RHEA-COMP:10000"/>
        <dbReference type="Rhea" id="RHEA-COMP:10001"/>
        <dbReference type="ChEBI" id="CHEBI:15378"/>
        <dbReference type="ChEBI" id="CHEBI:33737"/>
        <dbReference type="ChEBI" id="CHEBI:33738"/>
        <dbReference type="ChEBI" id="CHEBI:57783"/>
        <dbReference type="ChEBI" id="CHEBI:58349"/>
        <dbReference type="EC" id="1.18.1.2"/>
    </reaction>
</comment>
<dbReference type="GO" id="GO:0050661">
    <property type="term" value="F:NADP binding"/>
    <property type="evidence" value="ECO:0007669"/>
    <property type="project" value="UniProtKB-UniRule"/>
</dbReference>
<dbReference type="PANTHER" id="PTHR48105">
    <property type="entry name" value="THIOREDOXIN REDUCTASE 1-RELATED-RELATED"/>
    <property type="match status" value="1"/>
</dbReference>
<feature type="binding site" evidence="6">
    <location>
        <position position="325"/>
    </location>
    <ligand>
        <name>FAD</name>
        <dbReference type="ChEBI" id="CHEBI:57692"/>
    </ligand>
</feature>
<feature type="domain" description="FAD/NAD(P)-binding" evidence="7">
    <location>
        <begin position="7"/>
        <end position="297"/>
    </location>
</feature>
<evidence type="ECO:0000256" key="2">
    <source>
        <dbReference type="ARBA" id="ARBA00022630"/>
    </source>
</evidence>
<comment type="caution">
    <text evidence="6">Lacks conserved residue(s) required for the propagation of feature annotation.</text>
</comment>
<evidence type="ECO:0000313" key="8">
    <source>
        <dbReference type="EMBL" id="GAY72131.1"/>
    </source>
</evidence>
<dbReference type="RefSeq" id="WP_125007684.1">
    <property type="nucleotide sequence ID" value="NZ_BEXA01000001.1"/>
</dbReference>
<dbReference type="Pfam" id="PF07992">
    <property type="entry name" value="Pyr_redox_2"/>
    <property type="match status" value="1"/>
</dbReference>
<dbReference type="PRINTS" id="PR00368">
    <property type="entry name" value="FADPNR"/>
</dbReference>